<keyword evidence="2" id="KW-1185">Reference proteome</keyword>
<dbReference type="EMBL" id="CAMAPF010000064">
    <property type="protein sequence ID" value="CAH9090530.1"/>
    <property type="molecule type" value="Genomic_DNA"/>
</dbReference>
<proteinExistence type="predicted"/>
<comment type="caution">
    <text evidence="1">The sequence shown here is derived from an EMBL/GenBank/DDBJ whole genome shotgun (WGS) entry which is preliminary data.</text>
</comment>
<protein>
    <submittedName>
        <fullName evidence="1">Uncharacterized protein</fullName>
    </submittedName>
</protein>
<dbReference type="Proteomes" id="UP001152523">
    <property type="component" value="Unassembled WGS sequence"/>
</dbReference>
<evidence type="ECO:0000313" key="1">
    <source>
        <dbReference type="EMBL" id="CAH9090530.1"/>
    </source>
</evidence>
<gene>
    <name evidence="1" type="ORF">CEPIT_LOCUS11324</name>
</gene>
<sequence length="138" mass="15461">MEEKSSAGLDDIQIPKCWRRLTLPLLLLEMENREMMLEKGGEAAGEGMTFCPLPLDSQLGWRGRFARGDFVHRRYLPEKLTEDPTVKRTAPPVLLSLFYGLKKEGPAADSPSSGLTEGKMKKTVIASKTWVSKTSNRH</sequence>
<reference evidence="1" key="1">
    <citation type="submission" date="2022-07" db="EMBL/GenBank/DDBJ databases">
        <authorList>
            <person name="Macas J."/>
            <person name="Novak P."/>
            <person name="Neumann P."/>
        </authorList>
    </citation>
    <scope>NUCLEOTIDE SEQUENCE</scope>
</reference>
<dbReference type="AlphaFoldDB" id="A0AAV0D5U2"/>
<name>A0AAV0D5U2_9ASTE</name>
<evidence type="ECO:0000313" key="2">
    <source>
        <dbReference type="Proteomes" id="UP001152523"/>
    </source>
</evidence>
<accession>A0AAV0D5U2</accession>
<organism evidence="1 2">
    <name type="scientific">Cuscuta epithymum</name>
    <dbReference type="NCBI Taxonomy" id="186058"/>
    <lineage>
        <taxon>Eukaryota</taxon>
        <taxon>Viridiplantae</taxon>
        <taxon>Streptophyta</taxon>
        <taxon>Embryophyta</taxon>
        <taxon>Tracheophyta</taxon>
        <taxon>Spermatophyta</taxon>
        <taxon>Magnoliopsida</taxon>
        <taxon>eudicotyledons</taxon>
        <taxon>Gunneridae</taxon>
        <taxon>Pentapetalae</taxon>
        <taxon>asterids</taxon>
        <taxon>lamiids</taxon>
        <taxon>Solanales</taxon>
        <taxon>Convolvulaceae</taxon>
        <taxon>Cuscuteae</taxon>
        <taxon>Cuscuta</taxon>
        <taxon>Cuscuta subgen. Cuscuta</taxon>
    </lineage>
</organism>